<dbReference type="SMART" id="SM00499">
    <property type="entry name" value="AAI"/>
    <property type="match status" value="3"/>
</dbReference>
<dbReference type="InterPro" id="IPR000528">
    <property type="entry name" value="Plant_nsLTP"/>
</dbReference>
<keyword evidence="9" id="KW-1185">Reference proteome</keyword>
<dbReference type="SUPFAM" id="SSF47699">
    <property type="entry name" value="Bifunctional inhibitor/lipid-transfer protein/seed storage 2S albumin"/>
    <property type="match status" value="3"/>
</dbReference>
<dbReference type="PROSITE" id="PS00597">
    <property type="entry name" value="PLANT_LTP"/>
    <property type="match status" value="2"/>
</dbReference>
<evidence type="ECO:0000256" key="2">
    <source>
        <dbReference type="ARBA" id="ARBA00022448"/>
    </source>
</evidence>
<keyword evidence="3 4" id="KW-0446">Lipid-binding</keyword>
<dbReference type="InterPro" id="IPR016140">
    <property type="entry name" value="Bifunc_inhib/LTP/seed_store"/>
</dbReference>
<feature type="transmembrane region" description="Helical" evidence="5">
    <location>
        <begin position="283"/>
        <end position="302"/>
    </location>
</feature>
<feature type="domain" description="Bifunctional inhibitor/plant lipid transfer protein/seed storage helical" evidence="7">
    <location>
        <begin position="164"/>
        <end position="248"/>
    </location>
</feature>
<comment type="similarity">
    <text evidence="1 4">Belongs to the plant LTP family.</text>
</comment>
<dbReference type="CDD" id="cd01960">
    <property type="entry name" value="nsLTP1"/>
    <property type="match status" value="3"/>
</dbReference>
<gene>
    <name evidence="8" type="ORF">M8C21_013027</name>
</gene>
<reference evidence="8" key="1">
    <citation type="submission" date="2022-06" db="EMBL/GenBank/DDBJ databases">
        <title>Uncovering the hologenomic basis of an extraordinary plant invasion.</title>
        <authorList>
            <person name="Bieker V.C."/>
            <person name="Martin M.D."/>
            <person name="Gilbert T."/>
            <person name="Hodgins K."/>
            <person name="Battlay P."/>
            <person name="Petersen B."/>
            <person name="Wilson J."/>
        </authorList>
    </citation>
    <scope>NUCLEOTIDE SEQUENCE</scope>
    <source>
        <strain evidence="8">AA19_3_7</strain>
        <tissue evidence="8">Leaf</tissue>
    </source>
</reference>
<organism evidence="8 9">
    <name type="scientific">Ambrosia artemisiifolia</name>
    <name type="common">Common ragweed</name>
    <dbReference type="NCBI Taxonomy" id="4212"/>
    <lineage>
        <taxon>Eukaryota</taxon>
        <taxon>Viridiplantae</taxon>
        <taxon>Streptophyta</taxon>
        <taxon>Embryophyta</taxon>
        <taxon>Tracheophyta</taxon>
        <taxon>Spermatophyta</taxon>
        <taxon>Magnoliopsida</taxon>
        <taxon>eudicotyledons</taxon>
        <taxon>Gunneridae</taxon>
        <taxon>Pentapetalae</taxon>
        <taxon>asterids</taxon>
        <taxon>campanulids</taxon>
        <taxon>Asterales</taxon>
        <taxon>Asteraceae</taxon>
        <taxon>Asteroideae</taxon>
        <taxon>Heliantheae alliance</taxon>
        <taxon>Heliantheae</taxon>
        <taxon>Ambrosia</taxon>
    </lineage>
</organism>
<evidence type="ECO:0000256" key="5">
    <source>
        <dbReference type="SAM" id="Phobius"/>
    </source>
</evidence>
<comment type="caution">
    <text evidence="8">The sequence shown here is derived from an EMBL/GenBank/DDBJ whole genome shotgun (WGS) entry which is preliminary data.</text>
</comment>
<dbReference type="InterPro" id="IPR036312">
    <property type="entry name" value="Bifun_inhib/LTP/seed_sf"/>
</dbReference>
<keyword evidence="5" id="KW-1133">Transmembrane helix</keyword>
<dbReference type="Gene3D" id="1.10.110.10">
    <property type="entry name" value="Plant lipid-transfer and hydrophobic proteins"/>
    <property type="match status" value="3"/>
</dbReference>
<evidence type="ECO:0000313" key="9">
    <source>
        <dbReference type="Proteomes" id="UP001206925"/>
    </source>
</evidence>
<keyword evidence="5" id="KW-0812">Transmembrane</keyword>
<evidence type="ECO:0000256" key="1">
    <source>
        <dbReference type="ARBA" id="ARBA00009748"/>
    </source>
</evidence>
<dbReference type="GO" id="GO:0006869">
    <property type="term" value="P:lipid transport"/>
    <property type="evidence" value="ECO:0007669"/>
    <property type="project" value="InterPro"/>
</dbReference>
<dbReference type="PRINTS" id="PR00382">
    <property type="entry name" value="LIPIDTRNSFER"/>
</dbReference>
<evidence type="ECO:0000256" key="3">
    <source>
        <dbReference type="ARBA" id="ARBA00023121"/>
    </source>
</evidence>
<dbReference type="GO" id="GO:0008289">
    <property type="term" value="F:lipid binding"/>
    <property type="evidence" value="ECO:0007669"/>
    <property type="project" value="UniProtKB-KW"/>
</dbReference>
<comment type="function">
    <text evidence="4">Plant non-specific lipid-transfer proteins transfer phospholipids as well as galactolipids across membranes. May play a role in wax or cutin deposition in the cell walls of expanding epidermal cells and certain secretory tissues.</text>
</comment>
<dbReference type="Proteomes" id="UP001206925">
    <property type="component" value="Unassembled WGS sequence"/>
</dbReference>
<name>A0AAD5D2I7_AMBAR</name>
<feature type="chain" id="PRO_5042050323" description="Non-specific lipid-transfer protein" evidence="6">
    <location>
        <begin position="26"/>
        <end position="394"/>
    </location>
</feature>
<feature type="domain" description="Bifunctional inhibitor/plant lipid transfer protein/seed storage helical" evidence="7">
    <location>
        <begin position="28"/>
        <end position="112"/>
    </location>
</feature>
<proteinExistence type="inferred from homology"/>
<keyword evidence="5" id="KW-0472">Membrane</keyword>
<feature type="domain" description="Bifunctional inhibitor/plant lipid transfer protein/seed storage helical" evidence="7">
    <location>
        <begin position="307"/>
        <end position="391"/>
    </location>
</feature>
<accession>A0AAD5D2I7</accession>
<dbReference type="EMBL" id="JAMZMK010006093">
    <property type="protein sequence ID" value="KAI7750725.1"/>
    <property type="molecule type" value="Genomic_DNA"/>
</dbReference>
<keyword evidence="6" id="KW-0732">Signal</keyword>
<evidence type="ECO:0000313" key="8">
    <source>
        <dbReference type="EMBL" id="KAI7750725.1"/>
    </source>
</evidence>
<protein>
    <recommendedName>
        <fullName evidence="4">Non-specific lipid-transfer protein</fullName>
    </recommendedName>
</protein>
<evidence type="ECO:0000259" key="7">
    <source>
        <dbReference type="SMART" id="SM00499"/>
    </source>
</evidence>
<dbReference type="Pfam" id="PF00234">
    <property type="entry name" value="Tryp_alpha_amyl"/>
    <property type="match status" value="3"/>
</dbReference>
<sequence>MAGMMMKVLCIVVVCMMVAAPYAEALSCSDVVSKLSPCANYLTKGGSVPAACCKGVKGLNAAARSTADKKTACGCMKDAYHSMSGIKSGNAAGLPRKCGVHIPYKISLSTDCNKLAWVKRGVDKEFTHGSPNSHAIFSFLPKHVLCVLVACMVAVAPYAEALSCNDVLSKLSPCINYLENGGSVPAACCKGVKGLNAAAKSTADKKTACGCMKNAYQSLSDIKSDNAEGLPRKCGVNIPYKISMNTDCNKFFNADLCYAYYYDKMSPRLKGMKMETEWWKRMMMIKVLAIIVACMVVAAPYATALTCGEVTIKLSPCLRYLKNGGKVPDACCKGVKGLNAAAKTTADKKTACGCMKKAYKTFSGIKENNAVGLPKKCGVNIPYKISPVTDCNKI</sequence>
<feature type="signal peptide" evidence="6">
    <location>
        <begin position="1"/>
        <end position="25"/>
    </location>
</feature>
<evidence type="ECO:0000256" key="6">
    <source>
        <dbReference type="SAM" id="SignalP"/>
    </source>
</evidence>
<dbReference type="AlphaFoldDB" id="A0AAD5D2I7"/>
<keyword evidence="2 4" id="KW-0813">Transport</keyword>
<evidence type="ECO:0000256" key="4">
    <source>
        <dbReference type="RuleBase" id="RU000628"/>
    </source>
</evidence>
<dbReference type="PANTHER" id="PTHR33076">
    <property type="entry name" value="NON-SPECIFIC LIPID-TRANSFER PROTEIN 2-RELATED"/>
    <property type="match status" value="1"/>
</dbReference>